<feature type="repeat" description="ANK" evidence="3">
    <location>
        <begin position="504"/>
        <end position="536"/>
    </location>
</feature>
<keyword evidence="2 3" id="KW-0040">ANK repeat</keyword>
<evidence type="ECO:0000256" key="3">
    <source>
        <dbReference type="PROSITE-ProRule" id="PRU00023"/>
    </source>
</evidence>
<dbReference type="AlphaFoldDB" id="A0A6J8ARD4"/>
<dbReference type="SUPFAM" id="SSF48403">
    <property type="entry name" value="Ankyrin repeat"/>
    <property type="match status" value="1"/>
</dbReference>
<dbReference type="InterPro" id="IPR002110">
    <property type="entry name" value="Ankyrin_rpt"/>
</dbReference>
<dbReference type="InterPro" id="IPR036770">
    <property type="entry name" value="Ankyrin_rpt-contain_sf"/>
</dbReference>
<dbReference type="SMART" id="SM00248">
    <property type="entry name" value="ANK"/>
    <property type="match status" value="4"/>
</dbReference>
<accession>A0A6J8ARD4</accession>
<dbReference type="PANTHER" id="PTHR24198">
    <property type="entry name" value="ANKYRIN REPEAT AND PROTEIN KINASE DOMAIN-CONTAINING PROTEIN"/>
    <property type="match status" value="1"/>
</dbReference>
<evidence type="ECO:0000313" key="4">
    <source>
        <dbReference type="EMBL" id="CAC5370839.1"/>
    </source>
</evidence>
<reference evidence="4 5" key="1">
    <citation type="submission" date="2020-06" db="EMBL/GenBank/DDBJ databases">
        <authorList>
            <person name="Li R."/>
            <person name="Bekaert M."/>
        </authorList>
    </citation>
    <scope>NUCLEOTIDE SEQUENCE [LARGE SCALE GENOMIC DNA]</scope>
    <source>
        <strain evidence="5">wild</strain>
    </source>
</reference>
<gene>
    <name evidence="4" type="ORF">MCOR_9514</name>
</gene>
<protein>
    <submittedName>
        <fullName evidence="4">Uncharacterized protein</fullName>
    </submittedName>
</protein>
<keyword evidence="5" id="KW-1185">Reference proteome</keyword>
<dbReference type="PROSITE" id="PS50297">
    <property type="entry name" value="ANK_REP_REGION"/>
    <property type="match status" value="2"/>
</dbReference>
<dbReference type="Proteomes" id="UP000507470">
    <property type="component" value="Unassembled WGS sequence"/>
</dbReference>
<evidence type="ECO:0000256" key="2">
    <source>
        <dbReference type="ARBA" id="ARBA00023043"/>
    </source>
</evidence>
<dbReference type="OrthoDB" id="20872at2759"/>
<evidence type="ECO:0000313" key="5">
    <source>
        <dbReference type="Proteomes" id="UP000507470"/>
    </source>
</evidence>
<sequence>MAMGYSKLIYKVTTRCPTRVERRLQNSHWSRTYCSSVNVYHCIRDERDNLVATCNKPVQIPLGNYPIYLHRSDKIHYERCPKHLYQPFPVWSYEISDCEYEKSSCNGIGQILCGNGNTTADSTCGCDYKKGYVINSQTKCCSPSRLEECYCQYHTCENNLQELDADFKCINKCMDGYERSPQNICEQISDTAKSKPSRDVSTTFEPILLPGSFSKPIVYREHRLINDPEVYNEEYDIRSFRLLTAAANGNLDEMRRLRYEDYIDMDVVDINSRSALHLAACEGQNDVLNYIFRHNFCFLEAKDRWNRSAEDDTKWHQKHRQYKKEARDEDYEETLFILKTYKNKNINKQRKEPFKERKTLQLLTAARKGDLRTIKRLRELGTDMDLANYSGQTALHAAVEMGMEEIVDYLIKECEVSPFVRWRGKRPLDIVLAHGKHEKKKFVGKLQSYISDLLEFKAEEKVHKVKPSEEYMIVRLLSCASRGDIKQMKLFKAQGYTMDLKNYDSQTALHIAVIENQEEIVEFLLQECNQIDIGKTHKDRRVRLSIAVKLLISVEYSYKPYIRNKVSFKCGDCL</sequence>
<dbReference type="PROSITE" id="PS50088">
    <property type="entry name" value="ANK_REPEAT"/>
    <property type="match status" value="2"/>
</dbReference>
<dbReference type="PANTHER" id="PTHR24198:SF165">
    <property type="entry name" value="ANKYRIN REPEAT-CONTAINING PROTEIN-RELATED"/>
    <property type="match status" value="1"/>
</dbReference>
<evidence type="ECO:0000256" key="1">
    <source>
        <dbReference type="ARBA" id="ARBA00022737"/>
    </source>
</evidence>
<keyword evidence="1" id="KW-0677">Repeat</keyword>
<dbReference type="Pfam" id="PF12796">
    <property type="entry name" value="Ank_2"/>
    <property type="match status" value="2"/>
</dbReference>
<dbReference type="Gene3D" id="1.25.40.20">
    <property type="entry name" value="Ankyrin repeat-containing domain"/>
    <property type="match status" value="3"/>
</dbReference>
<feature type="repeat" description="ANK" evidence="3">
    <location>
        <begin position="390"/>
        <end position="412"/>
    </location>
</feature>
<proteinExistence type="predicted"/>
<organism evidence="4 5">
    <name type="scientific">Mytilus coruscus</name>
    <name type="common">Sea mussel</name>
    <dbReference type="NCBI Taxonomy" id="42192"/>
    <lineage>
        <taxon>Eukaryota</taxon>
        <taxon>Metazoa</taxon>
        <taxon>Spiralia</taxon>
        <taxon>Lophotrochozoa</taxon>
        <taxon>Mollusca</taxon>
        <taxon>Bivalvia</taxon>
        <taxon>Autobranchia</taxon>
        <taxon>Pteriomorphia</taxon>
        <taxon>Mytilida</taxon>
        <taxon>Mytiloidea</taxon>
        <taxon>Mytilidae</taxon>
        <taxon>Mytilinae</taxon>
        <taxon>Mytilus</taxon>
    </lineage>
</organism>
<name>A0A6J8ARD4_MYTCO</name>
<dbReference type="EMBL" id="CACVKT020001738">
    <property type="protein sequence ID" value="CAC5370839.1"/>
    <property type="molecule type" value="Genomic_DNA"/>
</dbReference>